<protein>
    <submittedName>
        <fullName evidence="2">Uncharacterized protein</fullName>
    </submittedName>
</protein>
<dbReference type="EMBL" id="BLAL01000050">
    <property type="protein sequence ID" value="GES80594.1"/>
    <property type="molecule type" value="Genomic_DNA"/>
</dbReference>
<proteinExistence type="predicted"/>
<evidence type="ECO:0000313" key="2">
    <source>
        <dbReference type="EMBL" id="GES80594.1"/>
    </source>
</evidence>
<comment type="caution">
    <text evidence="2">The sequence shown here is derived from an EMBL/GenBank/DDBJ whole genome shotgun (WGS) entry which is preliminary data.</text>
</comment>
<gene>
    <name evidence="2" type="ORF">RCL2_000786600</name>
</gene>
<reference evidence="2" key="1">
    <citation type="submission" date="2019-10" db="EMBL/GenBank/DDBJ databases">
        <title>Conservation and host-specific expression of non-tandemly repeated heterogenous ribosome RNA gene in arbuscular mycorrhizal fungi.</title>
        <authorList>
            <person name="Maeda T."/>
            <person name="Kobayashi Y."/>
            <person name="Nakagawa T."/>
            <person name="Ezawa T."/>
            <person name="Yamaguchi K."/>
            <person name="Bino T."/>
            <person name="Nishimoto Y."/>
            <person name="Shigenobu S."/>
            <person name="Kawaguchi M."/>
        </authorList>
    </citation>
    <scope>NUCLEOTIDE SEQUENCE</scope>
    <source>
        <strain evidence="2">HR1</strain>
    </source>
</reference>
<evidence type="ECO:0000313" key="3">
    <source>
        <dbReference type="Proteomes" id="UP000615446"/>
    </source>
</evidence>
<dbReference type="AlphaFoldDB" id="A0A8H3L7J4"/>
<feature type="compositionally biased region" description="Low complexity" evidence="1">
    <location>
        <begin position="161"/>
        <end position="170"/>
    </location>
</feature>
<accession>A0A8H3L7J4</accession>
<organism evidence="2 3">
    <name type="scientific">Rhizophagus clarus</name>
    <dbReference type="NCBI Taxonomy" id="94130"/>
    <lineage>
        <taxon>Eukaryota</taxon>
        <taxon>Fungi</taxon>
        <taxon>Fungi incertae sedis</taxon>
        <taxon>Mucoromycota</taxon>
        <taxon>Glomeromycotina</taxon>
        <taxon>Glomeromycetes</taxon>
        <taxon>Glomerales</taxon>
        <taxon>Glomeraceae</taxon>
        <taxon>Rhizophagus</taxon>
    </lineage>
</organism>
<feature type="region of interest" description="Disordered" evidence="1">
    <location>
        <begin position="158"/>
        <end position="216"/>
    </location>
</feature>
<sequence length="216" mass="25070">MKTITGKEYSQSSITLFNKEQFSALYLIIYSKIKSLQDAAKGKIKKRGNQEVRWFPGHWTLQQRKKRKQFCLYVNDLPEDSKFWQLWDRNQPSLVFANYPIKAVKHFCVGCKSSIVAFFEKFEDVEACRQTIFNFNHHDQDYSHPWCKAPSSANSKVFTNKSKSSSISSKLSKKDKKTVPSKTRPTKSNKPAKDTKKTSKKLKDKKKSKKSSDKKP</sequence>
<feature type="compositionally biased region" description="Basic residues" evidence="1">
    <location>
        <begin position="198"/>
        <end position="209"/>
    </location>
</feature>
<evidence type="ECO:0000256" key="1">
    <source>
        <dbReference type="SAM" id="MobiDB-lite"/>
    </source>
</evidence>
<name>A0A8H3L7J4_9GLOM</name>
<dbReference type="Proteomes" id="UP000615446">
    <property type="component" value="Unassembled WGS sequence"/>
</dbReference>